<protein>
    <submittedName>
        <fullName evidence="1">Uncharacterized protein</fullName>
    </submittedName>
</protein>
<name>A0A3P7E1S5_WUCBA</name>
<dbReference type="AlphaFoldDB" id="A0A3P7E1S5"/>
<accession>A0A3P7E1S5</accession>
<organism evidence="1 2">
    <name type="scientific">Wuchereria bancrofti</name>
    <dbReference type="NCBI Taxonomy" id="6293"/>
    <lineage>
        <taxon>Eukaryota</taxon>
        <taxon>Metazoa</taxon>
        <taxon>Ecdysozoa</taxon>
        <taxon>Nematoda</taxon>
        <taxon>Chromadorea</taxon>
        <taxon>Rhabditida</taxon>
        <taxon>Spirurina</taxon>
        <taxon>Spiruromorpha</taxon>
        <taxon>Filarioidea</taxon>
        <taxon>Onchocercidae</taxon>
        <taxon>Wuchereria</taxon>
    </lineage>
</organism>
<dbReference type="OrthoDB" id="5846016at2759"/>
<reference evidence="1 2" key="1">
    <citation type="submission" date="2018-11" db="EMBL/GenBank/DDBJ databases">
        <authorList>
            <consortium name="Pathogen Informatics"/>
        </authorList>
    </citation>
    <scope>NUCLEOTIDE SEQUENCE [LARGE SCALE GENOMIC DNA]</scope>
</reference>
<evidence type="ECO:0000313" key="2">
    <source>
        <dbReference type="Proteomes" id="UP000270924"/>
    </source>
</evidence>
<evidence type="ECO:0000313" key="1">
    <source>
        <dbReference type="EMBL" id="VDM09769.1"/>
    </source>
</evidence>
<proteinExistence type="predicted"/>
<dbReference type="Proteomes" id="UP000270924">
    <property type="component" value="Unassembled WGS sequence"/>
</dbReference>
<dbReference type="InParanoid" id="A0A3P7E1S5"/>
<dbReference type="EMBL" id="UYWW01001014">
    <property type="protein sequence ID" value="VDM09769.1"/>
    <property type="molecule type" value="Genomic_DNA"/>
</dbReference>
<sequence length="417" mass="48463">MQKQNETTAQILSIILTKNTLTTLSYPCPFSEPEDKKLNVDIQHFRKPYVLREPNYWFIILKGTMASLCITLNTIHLLNTVGLFPPTFSFFKLKATSYNVMHAITSATNNINKLPKDRVGLVVRRDHIQKCQKSRLTQTAKVTYPNFLINTLSCDDLINSYQWSQWTEFEKQDGQRCCIIRYYNLRIIKVGQSITEKETLSTHCPATVQYKDTWERAYLTTALTANENSQKEKINTLSFLCNQPFLDCPQSDFQPLENYINLSYDKAFCIVKSSQYQPCFKPLNSARVLIYSMTFPLESKLLKYIASINAPYVALIKKSLLNDNVIINKRSHSLDIQRGTALKSYWIGVERTNGRKWLINGRPINFDSRSNRGNRCYDMVLFIIYKILLSTEAYKKYTNKEKYSVSVKNGWFIFFVK</sequence>
<dbReference type="OMA" id="YWIGVER"/>
<gene>
    <name evidence="1" type="ORF">WBA_LOCUS3155</name>
</gene>
<keyword evidence="2" id="KW-1185">Reference proteome</keyword>